<dbReference type="GeneID" id="97131447"/>
<reference evidence="3 4" key="1">
    <citation type="submission" date="2020-05" db="EMBL/GenBank/DDBJ databases">
        <title>Genome Sequencing of Type Strains.</title>
        <authorList>
            <person name="Lemaire J.F."/>
            <person name="Inderbitzin P."/>
            <person name="Gregorio O.A."/>
            <person name="Collins S.B."/>
            <person name="Wespe N."/>
            <person name="Knight-Connoni V."/>
        </authorList>
    </citation>
    <scope>NUCLEOTIDE SEQUENCE [LARGE SCALE GENOMIC DNA]</scope>
    <source>
        <strain evidence="3 4">DSM 19942</strain>
    </source>
</reference>
<sequence>MTNDKNSTTTIDPNHPALLSAPIVLGQYLRQIREDKGYSYRQASDVTGISHSYIKNVENGIDPRSQKEIIIQTDKLQKFARGYEIPYETLLEKAGIVKKAQPEISDDERNVIFVNRLEQLIKENSVSILKLAKKTEISMEQITEILEGTVRATIEEIYSLAAALKVTPDYLAGYAADKKGFHPDTPELNELLSFINGAGVQLYGKPLSKEDKGKIIAAVKVIFSDASQRQMEEK</sequence>
<accession>A0ABX2MLB6</accession>
<keyword evidence="4" id="KW-1185">Reference proteome</keyword>
<dbReference type="SUPFAM" id="SSF47413">
    <property type="entry name" value="lambda repressor-like DNA-binding domains"/>
    <property type="match status" value="2"/>
</dbReference>
<comment type="caution">
    <text evidence="3">The sequence shown here is derived from an EMBL/GenBank/DDBJ whole genome shotgun (WGS) entry which is preliminary data.</text>
</comment>
<dbReference type="Pfam" id="PF13560">
    <property type="entry name" value="HTH_31"/>
    <property type="match status" value="1"/>
</dbReference>
<feature type="domain" description="HTH cro/C1-type" evidence="2">
    <location>
        <begin position="117"/>
        <end position="171"/>
    </location>
</feature>
<dbReference type="RefSeq" id="WP_175381761.1">
    <property type="nucleotide sequence ID" value="NZ_CBCRYD010000035.1"/>
</dbReference>
<evidence type="ECO:0000313" key="3">
    <source>
        <dbReference type="EMBL" id="NUU54811.1"/>
    </source>
</evidence>
<organism evidence="3 4">
    <name type="scientific">Paenibacillus taichungensis</name>
    <dbReference type="NCBI Taxonomy" id="484184"/>
    <lineage>
        <taxon>Bacteria</taxon>
        <taxon>Bacillati</taxon>
        <taxon>Bacillota</taxon>
        <taxon>Bacilli</taxon>
        <taxon>Bacillales</taxon>
        <taxon>Paenibacillaceae</taxon>
        <taxon>Paenibacillus</taxon>
    </lineage>
</organism>
<dbReference type="InterPro" id="IPR010982">
    <property type="entry name" value="Lambda_DNA-bd_dom_sf"/>
</dbReference>
<gene>
    <name evidence="3" type="ORF">HP548_12050</name>
</gene>
<dbReference type="SMART" id="SM00530">
    <property type="entry name" value="HTH_XRE"/>
    <property type="match status" value="2"/>
</dbReference>
<dbReference type="PANTHER" id="PTHR46797">
    <property type="entry name" value="HTH-TYPE TRANSCRIPTIONAL REGULATOR"/>
    <property type="match status" value="1"/>
</dbReference>
<evidence type="ECO:0000256" key="1">
    <source>
        <dbReference type="ARBA" id="ARBA00023125"/>
    </source>
</evidence>
<proteinExistence type="predicted"/>
<dbReference type="Gene3D" id="1.10.260.40">
    <property type="entry name" value="lambda repressor-like DNA-binding domains"/>
    <property type="match status" value="2"/>
</dbReference>
<dbReference type="EMBL" id="JABMCC010000107">
    <property type="protein sequence ID" value="NUU54811.1"/>
    <property type="molecule type" value="Genomic_DNA"/>
</dbReference>
<dbReference type="PROSITE" id="PS50943">
    <property type="entry name" value="HTH_CROC1"/>
    <property type="match status" value="2"/>
</dbReference>
<dbReference type="InterPro" id="IPR001387">
    <property type="entry name" value="Cro/C1-type_HTH"/>
</dbReference>
<keyword evidence="1" id="KW-0238">DNA-binding</keyword>
<dbReference type="PANTHER" id="PTHR46797:SF1">
    <property type="entry name" value="METHYLPHOSPHONATE SYNTHASE"/>
    <property type="match status" value="1"/>
</dbReference>
<feature type="domain" description="HTH cro/C1-type" evidence="2">
    <location>
        <begin position="29"/>
        <end position="90"/>
    </location>
</feature>
<evidence type="ECO:0000259" key="2">
    <source>
        <dbReference type="PROSITE" id="PS50943"/>
    </source>
</evidence>
<dbReference type="Pfam" id="PF13443">
    <property type="entry name" value="HTH_26"/>
    <property type="match status" value="1"/>
</dbReference>
<protein>
    <submittedName>
        <fullName evidence="3">Transcriptional regulator</fullName>
    </submittedName>
</protein>
<dbReference type="InterPro" id="IPR050807">
    <property type="entry name" value="TransReg_Diox_bact_type"/>
</dbReference>
<evidence type="ECO:0000313" key="4">
    <source>
        <dbReference type="Proteomes" id="UP000577724"/>
    </source>
</evidence>
<dbReference type="CDD" id="cd00093">
    <property type="entry name" value="HTH_XRE"/>
    <property type="match status" value="2"/>
</dbReference>
<name>A0ABX2MLB6_9BACL</name>
<dbReference type="Proteomes" id="UP000577724">
    <property type="component" value="Unassembled WGS sequence"/>
</dbReference>